<feature type="transmembrane region" description="Helical" evidence="1">
    <location>
        <begin position="433"/>
        <end position="455"/>
    </location>
</feature>
<dbReference type="EMBL" id="CP016761">
    <property type="protein sequence ID" value="ANX10684.1"/>
    <property type="molecule type" value="Genomic_DNA"/>
</dbReference>
<dbReference type="PANTHER" id="PTHR41983">
    <property type="entry name" value="SHORT-CHAIN FATTY ACID TRANSPORTER-RELATED"/>
    <property type="match status" value="1"/>
</dbReference>
<dbReference type="Pfam" id="PF02667">
    <property type="entry name" value="SCFA_trans"/>
    <property type="match status" value="1"/>
</dbReference>
<feature type="transmembrane region" description="Helical" evidence="1">
    <location>
        <begin position="286"/>
        <end position="304"/>
    </location>
</feature>
<keyword evidence="3" id="KW-1185">Reference proteome</keyword>
<organism evidence="2 3">
    <name type="scientific">Fictibacillus arsenicus</name>
    <dbReference type="NCBI Taxonomy" id="255247"/>
    <lineage>
        <taxon>Bacteria</taxon>
        <taxon>Bacillati</taxon>
        <taxon>Bacillota</taxon>
        <taxon>Bacilli</taxon>
        <taxon>Bacillales</taxon>
        <taxon>Fictibacillaceae</taxon>
        <taxon>Fictibacillus</taxon>
    </lineage>
</organism>
<dbReference type="KEGG" id="far:ABE41_001485"/>
<reference evidence="2 3" key="1">
    <citation type="submission" date="2016-08" db="EMBL/GenBank/DDBJ databases">
        <title>Complete genome sequence of Fictibacillus arsenicus G25-54, a strain with toxicity to nematodes and a potential arsenic-resistance activity.</title>
        <authorList>
            <person name="Zheng Z."/>
        </authorList>
    </citation>
    <scope>NUCLEOTIDE SEQUENCE [LARGE SCALE GENOMIC DNA]</scope>
    <source>
        <strain evidence="2 3">G25-54</strain>
    </source>
</reference>
<accession>A0A1B1YZT1</accession>
<feature type="transmembrane region" description="Helical" evidence="1">
    <location>
        <begin position="154"/>
        <end position="180"/>
    </location>
</feature>
<dbReference type="Proteomes" id="UP000077412">
    <property type="component" value="Chromosome"/>
</dbReference>
<dbReference type="RefSeq" id="WP_066285789.1">
    <property type="nucleotide sequence ID" value="NZ_CP016761.1"/>
</dbReference>
<gene>
    <name evidence="2" type="ORF">ABE41_001485</name>
</gene>
<keyword evidence="1" id="KW-1133">Transmembrane helix</keyword>
<proteinExistence type="predicted"/>
<feature type="transmembrane region" description="Helical" evidence="1">
    <location>
        <begin position="115"/>
        <end position="142"/>
    </location>
</feature>
<feature type="transmembrane region" description="Helical" evidence="1">
    <location>
        <begin position="72"/>
        <end position="95"/>
    </location>
</feature>
<dbReference type="GO" id="GO:0005886">
    <property type="term" value="C:plasma membrane"/>
    <property type="evidence" value="ECO:0007669"/>
    <property type="project" value="TreeGrafter"/>
</dbReference>
<dbReference type="PANTHER" id="PTHR41983:SF2">
    <property type="entry name" value="SHORT-CHAIN FATTY ACID TRANSPORTER-RELATED"/>
    <property type="match status" value="1"/>
</dbReference>
<evidence type="ECO:0000313" key="2">
    <source>
        <dbReference type="EMBL" id="ANX10684.1"/>
    </source>
</evidence>
<dbReference type="AlphaFoldDB" id="A0A1B1YZT1"/>
<evidence type="ECO:0000256" key="1">
    <source>
        <dbReference type="SAM" id="Phobius"/>
    </source>
</evidence>
<feature type="transmembrane region" description="Helical" evidence="1">
    <location>
        <begin position="261"/>
        <end position="280"/>
    </location>
</feature>
<keyword evidence="1" id="KW-0472">Membrane</keyword>
<dbReference type="InterPro" id="IPR006160">
    <property type="entry name" value="SCFA_transpt_AtoE"/>
</dbReference>
<evidence type="ECO:0000313" key="3">
    <source>
        <dbReference type="Proteomes" id="UP000077412"/>
    </source>
</evidence>
<feature type="transmembrane region" description="Helical" evidence="1">
    <location>
        <begin position="38"/>
        <end position="56"/>
    </location>
</feature>
<protein>
    <submittedName>
        <fullName evidence="2">Short-chain fatty acid transporter</fullName>
    </submittedName>
</protein>
<sequence length="456" mass="49706">MNNTELNFKKEKSRQGETFLTKSANYLSTWSHKYVPDAFVIAVLLTLFVFLIAFFMNPTKPQEIVKSWGDGFWTYLAFTMQMVLLMVTGMTLASVPFMNRALQSIAKLANSPQKAYILTFLISALAYYINWGLAVVVGAIMAKEVAMKNPKAHFPLLVAAAYAPTALYSAGLSSSIGLTIATEDHFLVDVMGVIPTSETIFSASTIIIFLSLLITLPIVIVLIAPKNNIVSLNPNQFTNQTIDKPSRQNLTLAEKLEWTPFLGIILGSIGTFYCVFEFINGSSLDLNIINIFFLSLGLLLHGSLNNFAQGFKEATQSISPIILQFPFYAGIIAVLGSSGLGAGIIEWMASIASTETFDIFTYWSAGLVNLLAPSGGGQWALQGPLQVPAGLKLGVDPATIAMAVGWGDAWTNLIQPFWALPLLGVLGLKIKDIMGYCFILCIWVGIVTSVLMLFLY</sequence>
<feature type="transmembrane region" description="Helical" evidence="1">
    <location>
        <begin position="325"/>
        <end position="345"/>
    </location>
</feature>
<dbReference type="OrthoDB" id="9342495at2"/>
<feature type="transmembrane region" description="Helical" evidence="1">
    <location>
        <begin position="200"/>
        <end position="224"/>
    </location>
</feature>
<dbReference type="STRING" id="255247.ABE41_001485"/>
<name>A0A1B1YZT1_9BACL</name>
<keyword evidence="1" id="KW-0812">Transmembrane</keyword>